<feature type="region of interest" description="Disordered" evidence="2">
    <location>
        <begin position="1"/>
        <end position="23"/>
    </location>
</feature>
<feature type="region of interest" description="Disordered" evidence="2">
    <location>
        <begin position="455"/>
        <end position="487"/>
    </location>
</feature>
<dbReference type="Proteomes" id="UP001162031">
    <property type="component" value="Unassembled WGS sequence"/>
</dbReference>
<reference evidence="3" key="1">
    <citation type="submission" date="2022-12" db="EMBL/GenBank/DDBJ databases">
        <authorList>
            <person name="Webb A."/>
        </authorList>
    </citation>
    <scope>NUCLEOTIDE SEQUENCE</scope>
    <source>
        <strain evidence="3">Hp1</strain>
    </source>
</reference>
<feature type="compositionally biased region" description="Basic residues" evidence="2">
    <location>
        <begin position="321"/>
        <end position="330"/>
    </location>
</feature>
<feature type="coiled-coil region" evidence="1">
    <location>
        <begin position="61"/>
        <end position="124"/>
    </location>
</feature>
<comment type="caution">
    <text evidence="3">The sequence shown here is derived from an EMBL/GenBank/DDBJ whole genome shotgun (WGS) entry which is preliminary data.</text>
</comment>
<evidence type="ECO:0000313" key="3">
    <source>
        <dbReference type="EMBL" id="CAI5715310.1"/>
    </source>
</evidence>
<evidence type="ECO:0000313" key="4">
    <source>
        <dbReference type="Proteomes" id="UP001162031"/>
    </source>
</evidence>
<feature type="compositionally biased region" description="Acidic residues" evidence="2">
    <location>
        <begin position="300"/>
        <end position="310"/>
    </location>
</feature>
<protein>
    <recommendedName>
        <fullName evidence="5">Inner centromere protein ARK-binding domain-containing protein</fullName>
    </recommendedName>
</protein>
<feature type="region of interest" description="Disordered" evidence="2">
    <location>
        <begin position="124"/>
        <end position="219"/>
    </location>
</feature>
<sequence>MKSHESSMLMTTTTTTTTTDDDVRGRVHPEELLLEAYDLQWEVVELRCQRLEKTWQHFLLTEKMEREELQYNCQLRRLECEKKERKKKHKEEKKRKQEEAREKAERAREEALRCKWEKERAKVERKKKVTGRGTQTDESALKLTKKSKEKSRTNLKGLTSGATQEKQEHQKTKGKRIAPVRVRVTRPDDEEVVTEKEKKTTSAVSAYDSPPPELPDNGLLNLLSMLKDSSDSDVDNEPSTMSLILPGVQDVAEPPLPMKTKVPTAQKKVMKKKRSPPLDFNFTKAEAKRQAEVDAAARDEQDDEDGEPEAEPVPAPPVVPVKKRLKRRKEVAKDRQKANCTEPGDDSARTAATKIAIAAIPEKGAASVETTAGSVRKTTIGNGKVVRDRVTNSKSKNAPLVAEVEECVVGPLQKRKTAGKTEMMSIKDRLANAELLAQMSKRQDISTPKVLGKNMKNAQKQGAAKSLAAKKQAEMGEALSDDTADADVPRSDQIIAEEDLNISLNSSGLMSDNDSPENLRAPTRKRQREAKQVDVTPTKKLQFLEITKRLAKSPMPRLLRTPTPLMSPVGPSVLMKPKAVSPGPRTASARNASTRNEGARRMNSAPVGPKRASNANHFGVPNRFAGGAGVAAGVGSFSMFDAFVNSGSNGSIPRLKLKTRGGVSPSL</sequence>
<name>A0AAV0T5L0_HYABA</name>
<accession>A0AAV0T5L0</accession>
<feature type="region of interest" description="Disordered" evidence="2">
    <location>
        <begin position="577"/>
        <end position="612"/>
    </location>
</feature>
<feature type="compositionally biased region" description="Polar residues" evidence="2">
    <location>
        <begin position="154"/>
        <end position="164"/>
    </location>
</feature>
<feature type="region of interest" description="Disordered" evidence="2">
    <location>
        <begin position="647"/>
        <end position="667"/>
    </location>
</feature>
<evidence type="ECO:0000256" key="1">
    <source>
        <dbReference type="SAM" id="Coils"/>
    </source>
</evidence>
<keyword evidence="1" id="KW-0175">Coiled coil</keyword>
<keyword evidence="4" id="KW-1185">Reference proteome</keyword>
<proteinExistence type="predicted"/>
<dbReference type="EMBL" id="CANTFL010000144">
    <property type="protein sequence ID" value="CAI5715310.1"/>
    <property type="molecule type" value="Genomic_DNA"/>
</dbReference>
<gene>
    <name evidence="3" type="ORF">HBR001_LOCUS1410</name>
</gene>
<feature type="compositionally biased region" description="Basic and acidic residues" evidence="2">
    <location>
        <begin position="285"/>
        <end position="299"/>
    </location>
</feature>
<feature type="compositionally biased region" description="Polar residues" evidence="2">
    <location>
        <begin position="1"/>
        <end position="10"/>
    </location>
</feature>
<organism evidence="3 4">
    <name type="scientific">Hyaloperonospora brassicae</name>
    <name type="common">Brassica downy mildew</name>
    <name type="synonym">Peronospora brassicae</name>
    <dbReference type="NCBI Taxonomy" id="162125"/>
    <lineage>
        <taxon>Eukaryota</taxon>
        <taxon>Sar</taxon>
        <taxon>Stramenopiles</taxon>
        <taxon>Oomycota</taxon>
        <taxon>Peronosporomycetes</taxon>
        <taxon>Peronosporales</taxon>
        <taxon>Peronosporaceae</taxon>
        <taxon>Hyaloperonospora</taxon>
    </lineage>
</organism>
<evidence type="ECO:0008006" key="5">
    <source>
        <dbReference type="Google" id="ProtNLM"/>
    </source>
</evidence>
<feature type="region of interest" description="Disordered" evidence="2">
    <location>
        <begin position="505"/>
        <end position="535"/>
    </location>
</feature>
<evidence type="ECO:0000256" key="2">
    <source>
        <dbReference type="SAM" id="MobiDB-lite"/>
    </source>
</evidence>
<feature type="region of interest" description="Disordered" evidence="2">
    <location>
        <begin position="247"/>
        <end position="350"/>
    </location>
</feature>
<dbReference type="AlphaFoldDB" id="A0AAV0T5L0"/>